<dbReference type="EMBL" id="JBBPBK010000006">
    <property type="protein sequence ID" value="KAK9282803.1"/>
    <property type="molecule type" value="Genomic_DNA"/>
</dbReference>
<evidence type="ECO:0000256" key="6">
    <source>
        <dbReference type="ARBA" id="ARBA00023136"/>
    </source>
</evidence>
<dbReference type="GO" id="GO:0005886">
    <property type="term" value="C:plasma membrane"/>
    <property type="evidence" value="ECO:0007669"/>
    <property type="project" value="TreeGrafter"/>
</dbReference>
<protein>
    <recommendedName>
        <fullName evidence="9">PGG domain-containing protein</fullName>
    </recommendedName>
</protein>
<evidence type="ECO:0000256" key="1">
    <source>
        <dbReference type="ARBA" id="ARBA00004141"/>
    </source>
</evidence>
<organism evidence="10 11">
    <name type="scientific">Liquidambar formosana</name>
    <name type="common">Formosan gum</name>
    <dbReference type="NCBI Taxonomy" id="63359"/>
    <lineage>
        <taxon>Eukaryota</taxon>
        <taxon>Viridiplantae</taxon>
        <taxon>Streptophyta</taxon>
        <taxon>Embryophyta</taxon>
        <taxon>Tracheophyta</taxon>
        <taxon>Spermatophyta</taxon>
        <taxon>Magnoliopsida</taxon>
        <taxon>eudicotyledons</taxon>
        <taxon>Gunneridae</taxon>
        <taxon>Pentapetalae</taxon>
        <taxon>Saxifragales</taxon>
        <taxon>Altingiaceae</taxon>
        <taxon>Liquidambar</taxon>
    </lineage>
</organism>
<evidence type="ECO:0000256" key="2">
    <source>
        <dbReference type="ARBA" id="ARBA00022692"/>
    </source>
</evidence>
<sequence>MASSSVEIEAVVETTASGSNNESMSWADSLNQDAAIGDAGPSNQTESITYMDPILHKAAEEGDIIVFAFIAGYIHLLLTPNKNTVLHIHITAQCEKKESTNFVEEILTMCPSLLRQANAKGETLLHIAARYGRSKTVKLLLERAKDLREEELEAGVGPTQQMVSLTNKEKDTALHDAVRFNHADVVEILIKEDRDFSYPANDADETPLYLAAERGFGDLVWQILGTCTSPAHGGPNGTTALHAAVINNDEGMTINILKVKPALTKEADQQGWTPLHYAAHFGYLQIVKTLLKNDMSSNDISAAYFADRDGNRTALHIAAAHGHWRIMNEIISSYPDCCELVDKRGWNVLHFVIESYDQTAIEVVSKNSSLTHLLNEKNNEGNTPLHLAAISGFQNYTLIRHRRVDKMAFNRKNLNALDISFATERWYGSIKGPFVWNLKRAGVRKGQRNITYQDSFRKKAMTLNFPDDDYFKRGQQTYLIVATLIATVTFAAGFTMPGGYITDKGQDQGTALLRRKVAFRAFVILDTIAMVLSSSAVFIHLFLPLIRRKVNLVIGMSIAIYLNTFATGAMVVAFMTGLYAVLENSSGLAIAICVIAGSFFFLYICLMHNCALRIGTIIRYHNREKRKNPLNKMPQLA</sequence>
<feature type="repeat" description="ANK" evidence="7">
    <location>
        <begin position="120"/>
        <end position="152"/>
    </location>
</feature>
<comment type="subcellular location">
    <subcellularLocation>
        <location evidence="1">Membrane</location>
        <topology evidence="1">Multi-pass membrane protein</topology>
    </subcellularLocation>
</comment>
<keyword evidence="11" id="KW-1185">Reference proteome</keyword>
<dbReference type="Proteomes" id="UP001415857">
    <property type="component" value="Unassembled WGS sequence"/>
</dbReference>
<proteinExistence type="predicted"/>
<dbReference type="Pfam" id="PF00023">
    <property type="entry name" value="Ank"/>
    <property type="match status" value="1"/>
</dbReference>
<evidence type="ECO:0000313" key="11">
    <source>
        <dbReference type="Proteomes" id="UP001415857"/>
    </source>
</evidence>
<keyword evidence="3" id="KW-0677">Repeat</keyword>
<keyword evidence="5 7" id="KW-0040">ANK repeat</keyword>
<feature type="transmembrane region" description="Helical" evidence="8">
    <location>
        <begin position="521"/>
        <end position="546"/>
    </location>
</feature>
<dbReference type="SMART" id="SM00248">
    <property type="entry name" value="ANK"/>
    <property type="match status" value="8"/>
</dbReference>
<dbReference type="PROSITE" id="PS50297">
    <property type="entry name" value="ANK_REP_REGION"/>
    <property type="match status" value="2"/>
</dbReference>
<reference evidence="10 11" key="1">
    <citation type="journal article" date="2024" name="Plant J.">
        <title>Genome sequences and population genomics reveal climatic adaptation and genomic divergence between two closely related sweetgum species.</title>
        <authorList>
            <person name="Xu W.Q."/>
            <person name="Ren C.Q."/>
            <person name="Zhang X.Y."/>
            <person name="Comes H.P."/>
            <person name="Liu X.H."/>
            <person name="Li Y.G."/>
            <person name="Kettle C.J."/>
            <person name="Jalonen R."/>
            <person name="Gaisberger H."/>
            <person name="Ma Y.Z."/>
            <person name="Qiu Y.X."/>
        </authorList>
    </citation>
    <scope>NUCLEOTIDE SEQUENCE [LARGE SCALE GENOMIC DNA]</scope>
    <source>
        <strain evidence="10">Hangzhou</strain>
    </source>
</reference>
<feature type="transmembrane region" description="Helical" evidence="8">
    <location>
        <begin position="478"/>
        <end position="501"/>
    </location>
</feature>
<feature type="transmembrane region" description="Helical" evidence="8">
    <location>
        <begin position="558"/>
        <end position="582"/>
    </location>
</feature>
<dbReference type="PROSITE" id="PS50088">
    <property type="entry name" value="ANK_REPEAT"/>
    <property type="match status" value="3"/>
</dbReference>
<evidence type="ECO:0000256" key="3">
    <source>
        <dbReference type="ARBA" id="ARBA00022737"/>
    </source>
</evidence>
<dbReference type="PANTHER" id="PTHR24186">
    <property type="entry name" value="PROTEIN PHOSPHATASE 1 REGULATORY SUBUNIT"/>
    <property type="match status" value="1"/>
</dbReference>
<dbReference type="Gene3D" id="1.25.40.20">
    <property type="entry name" value="Ankyrin repeat-containing domain"/>
    <property type="match status" value="2"/>
</dbReference>
<dbReference type="InterPro" id="IPR036770">
    <property type="entry name" value="Ankyrin_rpt-contain_sf"/>
</dbReference>
<evidence type="ECO:0000256" key="8">
    <source>
        <dbReference type="SAM" id="Phobius"/>
    </source>
</evidence>
<feature type="repeat" description="ANK" evidence="7">
    <location>
        <begin position="270"/>
        <end position="302"/>
    </location>
</feature>
<keyword evidence="2 8" id="KW-0812">Transmembrane</keyword>
<dbReference type="SUPFAM" id="SSF48403">
    <property type="entry name" value="Ankyrin repeat"/>
    <property type="match status" value="2"/>
</dbReference>
<feature type="domain" description="PGG" evidence="9">
    <location>
        <begin position="471"/>
        <end position="581"/>
    </location>
</feature>
<evidence type="ECO:0000313" key="10">
    <source>
        <dbReference type="EMBL" id="KAK9282803.1"/>
    </source>
</evidence>
<name>A0AAP0X1M4_LIQFO</name>
<keyword evidence="4 8" id="KW-1133">Transmembrane helix</keyword>
<comment type="caution">
    <text evidence="10">The sequence shown here is derived from an EMBL/GenBank/DDBJ whole genome shotgun (WGS) entry which is preliminary data.</text>
</comment>
<dbReference type="InterPro" id="IPR002110">
    <property type="entry name" value="Ankyrin_rpt"/>
</dbReference>
<evidence type="ECO:0000256" key="5">
    <source>
        <dbReference type="ARBA" id="ARBA00023043"/>
    </source>
</evidence>
<feature type="repeat" description="ANK" evidence="7">
    <location>
        <begin position="169"/>
        <end position="201"/>
    </location>
</feature>
<dbReference type="InterPro" id="IPR026961">
    <property type="entry name" value="PGG_dom"/>
</dbReference>
<dbReference type="Pfam" id="PF12796">
    <property type="entry name" value="Ank_2"/>
    <property type="match status" value="3"/>
</dbReference>
<gene>
    <name evidence="10" type="ORF">L1049_011025</name>
</gene>
<dbReference type="AlphaFoldDB" id="A0AAP0X1M4"/>
<dbReference type="PANTHER" id="PTHR24186:SF50">
    <property type="entry name" value="ANKYRIN REPEAT-CONTAINING PROTEIN ITN1-LIKE ISOFORM X1"/>
    <property type="match status" value="1"/>
</dbReference>
<dbReference type="Pfam" id="PF13962">
    <property type="entry name" value="PGG"/>
    <property type="match status" value="1"/>
</dbReference>
<feature type="transmembrane region" description="Helical" evidence="8">
    <location>
        <begin position="588"/>
        <end position="606"/>
    </location>
</feature>
<evidence type="ECO:0000256" key="4">
    <source>
        <dbReference type="ARBA" id="ARBA00022989"/>
    </source>
</evidence>
<evidence type="ECO:0000259" key="9">
    <source>
        <dbReference type="Pfam" id="PF13962"/>
    </source>
</evidence>
<keyword evidence="6 8" id="KW-0472">Membrane</keyword>
<evidence type="ECO:0000256" key="7">
    <source>
        <dbReference type="PROSITE-ProRule" id="PRU00023"/>
    </source>
</evidence>
<accession>A0AAP0X1M4</accession>